<gene>
    <name evidence="2" type="ORF">ACFOU2_17820</name>
</gene>
<sequence>MRAFYLTMIRLMVIGIIFILILTHFTTYTTTLKHMEPSLFVFGGKEEVFIKEEGEKHDEQQKE</sequence>
<evidence type="ECO:0000313" key="2">
    <source>
        <dbReference type="EMBL" id="MFC3885229.1"/>
    </source>
</evidence>
<keyword evidence="3" id="KW-1185">Reference proteome</keyword>
<dbReference type="EMBL" id="JBHRZT010000068">
    <property type="protein sequence ID" value="MFC3885229.1"/>
    <property type="molecule type" value="Genomic_DNA"/>
</dbReference>
<protein>
    <submittedName>
        <fullName evidence="2">Uncharacterized protein</fullName>
    </submittedName>
</protein>
<accession>A0ABV8B780</accession>
<dbReference type="RefSeq" id="WP_377917421.1">
    <property type="nucleotide sequence ID" value="NZ_JBHRZT010000068.1"/>
</dbReference>
<dbReference type="Proteomes" id="UP001595752">
    <property type="component" value="Unassembled WGS sequence"/>
</dbReference>
<evidence type="ECO:0000256" key="1">
    <source>
        <dbReference type="SAM" id="Phobius"/>
    </source>
</evidence>
<keyword evidence="1" id="KW-0472">Membrane</keyword>
<feature type="transmembrane region" description="Helical" evidence="1">
    <location>
        <begin position="6"/>
        <end position="25"/>
    </location>
</feature>
<comment type="caution">
    <text evidence="2">The sequence shown here is derived from an EMBL/GenBank/DDBJ whole genome shotgun (WGS) entry which is preliminary data.</text>
</comment>
<evidence type="ECO:0000313" key="3">
    <source>
        <dbReference type="Proteomes" id="UP001595752"/>
    </source>
</evidence>
<proteinExistence type="predicted"/>
<name>A0ABV8B780_9BACI</name>
<reference evidence="3" key="1">
    <citation type="journal article" date="2019" name="Int. J. Syst. Evol. Microbiol.">
        <title>The Global Catalogue of Microorganisms (GCM) 10K type strain sequencing project: providing services to taxonomists for standard genome sequencing and annotation.</title>
        <authorList>
            <consortium name="The Broad Institute Genomics Platform"/>
            <consortium name="The Broad Institute Genome Sequencing Center for Infectious Disease"/>
            <person name="Wu L."/>
            <person name="Ma J."/>
        </authorList>
    </citation>
    <scope>NUCLEOTIDE SEQUENCE [LARGE SCALE GENOMIC DNA]</scope>
    <source>
        <strain evidence="3">CCUG 61889</strain>
    </source>
</reference>
<keyword evidence="1" id="KW-0812">Transmembrane</keyword>
<organism evidence="2 3">
    <name type="scientific">Bacillus songklensis</name>
    <dbReference type="NCBI Taxonomy" id="1069116"/>
    <lineage>
        <taxon>Bacteria</taxon>
        <taxon>Bacillati</taxon>
        <taxon>Bacillota</taxon>
        <taxon>Bacilli</taxon>
        <taxon>Bacillales</taxon>
        <taxon>Bacillaceae</taxon>
        <taxon>Bacillus</taxon>
    </lineage>
</organism>
<keyword evidence="1" id="KW-1133">Transmembrane helix</keyword>